<dbReference type="EMBL" id="CAJOAY010011368">
    <property type="protein sequence ID" value="CAF4236160.1"/>
    <property type="molecule type" value="Genomic_DNA"/>
</dbReference>
<dbReference type="AlphaFoldDB" id="A0A820DSK7"/>
<accession>A0A820DSK7</accession>
<comment type="caution">
    <text evidence="3">The sequence shown here is derived from an EMBL/GenBank/DDBJ whole genome shotgun (WGS) entry which is preliminary data.</text>
</comment>
<gene>
    <name evidence="2" type="ORF">OKA104_LOCUS42831</name>
    <name evidence="3" type="ORF">OKA104_LOCUS42838</name>
</gene>
<dbReference type="Proteomes" id="UP000663881">
    <property type="component" value="Unassembled WGS sequence"/>
</dbReference>
<feature type="non-terminal residue" evidence="3">
    <location>
        <position position="1"/>
    </location>
</feature>
<evidence type="ECO:0000313" key="3">
    <source>
        <dbReference type="EMBL" id="CAF4236281.1"/>
    </source>
</evidence>
<proteinExistence type="predicted"/>
<evidence type="ECO:0000256" key="1">
    <source>
        <dbReference type="SAM" id="Coils"/>
    </source>
</evidence>
<name>A0A820DSK7_9BILA</name>
<evidence type="ECO:0000313" key="4">
    <source>
        <dbReference type="Proteomes" id="UP000663881"/>
    </source>
</evidence>
<organism evidence="3 4">
    <name type="scientific">Adineta steineri</name>
    <dbReference type="NCBI Taxonomy" id="433720"/>
    <lineage>
        <taxon>Eukaryota</taxon>
        <taxon>Metazoa</taxon>
        <taxon>Spiralia</taxon>
        <taxon>Gnathifera</taxon>
        <taxon>Rotifera</taxon>
        <taxon>Eurotatoria</taxon>
        <taxon>Bdelloidea</taxon>
        <taxon>Adinetida</taxon>
        <taxon>Adinetidae</taxon>
        <taxon>Adineta</taxon>
    </lineage>
</organism>
<feature type="coiled-coil region" evidence="1">
    <location>
        <begin position="7"/>
        <end position="64"/>
    </location>
</feature>
<sequence>LEDKKLIHKHIEQLQDYEQKKLQLTNELFLAKVEKKNDDIENINEKLTELIHNINEILEELRYDQEDFIQIET</sequence>
<dbReference type="EMBL" id="CAJOAY010011374">
    <property type="protein sequence ID" value="CAF4236281.1"/>
    <property type="molecule type" value="Genomic_DNA"/>
</dbReference>
<keyword evidence="1" id="KW-0175">Coiled coil</keyword>
<protein>
    <submittedName>
        <fullName evidence="3">Uncharacterized protein</fullName>
    </submittedName>
</protein>
<evidence type="ECO:0000313" key="2">
    <source>
        <dbReference type="EMBL" id="CAF4236160.1"/>
    </source>
</evidence>
<reference evidence="3" key="1">
    <citation type="submission" date="2021-02" db="EMBL/GenBank/DDBJ databases">
        <authorList>
            <person name="Nowell W R."/>
        </authorList>
    </citation>
    <scope>NUCLEOTIDE SEQUENCE</scope>
</reference>